<feature type="transmembrane region" description="Helical" evidence="10">
    <location>
        <begin position="39"/>
        <end position="59"/>
    </location>
</feature>
<evidence type="ECO:0000256" key="2">
    <source>
        <dbReference type="ARBA" id="ARBA00022475"/>
    </source>
</evidence>
<dbReference type="InterPro" id="IPR004117">
    <property type="entry name" value="7tm6_olfct_rcpt"/>
</dbReference>
<dbReference type="PANTHER" id="PTHR21137">
    <property type="entry name" value="ODORANT RECEPTOR"/>
    <property type="match status" value="1"/>
</dbReference>
<evidence type="ECO:0000256" key="1">
    <source>
        <dbReference type="ARBA" id="ARBA00004651"/>
    </source>
</evidence>
<dbReference type="Pfam" id="PF02949">
    <property type="entry name" value="7tm_6"/>
    <property type="match status" value="1"/>
</dbReference>
<organism evidence="11">
    <name type="scientific">Bradysia odoriphaga</name>
    <dbReference type="NCBI Taxonomy" id="1564500"/>
    <lineage>
        <taxon>Eukaryota</taxon>
        <taxon>Metazoa</taxon>
        <taxon>Ecdysozoa</taxon>
        <taxon>Arthropoda</taxon>
        <taxon>Hexapoda</taxon>
        <taxon>Insecta</taxon>
        <taxon>Pterygota</taxon>
        <taxon>Neoptera</taxon>
        <taxon>Endopterygota</taxon>
        <taxon>Diptera</taxon>
        <taxon>Nematocera</taxon>
        <taxon>Sciaroidea</taxon>
        <taxon>Sciaridae</taxon>
        <taxon>Bradysia</taxon>
    </lineage>
</organism>
<dbReference type="AlphaFoldDB" id="A0A6B9C7A3"/>
<evidence type="ECO:0000256" key="3">
    <source>
        <dbReference type="ARBA" id="ARBA00022606"/>
    </source>
</evidence>
<evidence type="ECO:0000256" key="9">
    <source>
        <dbReference type="ARBA" id="ARBA00023224"/>
    </source>
</evidence>
<evidence type="ECO:0000256" key="10">
    <source>
        <dbReference type="RuleBase" id="RU351113"/>
    </source>
</evidence>
<keyword evidence="3 10" id="KW-0716">Sensory transduction</keyword>
<accession>A0A6B9C7A3</accession>
<sequence>MEKEYKLKVPDTIQRMTEIYHIVGLWKTGNGNVVSLQQASYFICIFGFTLASFVGIWTIDDTDNVVFLVSVVLIGIVQTYRLYFIICEQKGIFDFMHTISINSTADYQTFCNANNKLKKFVASVKSVLGILFLLWVFVVSLPPIRKQLIFDFAFPWDYKTNEWAFWMGHAFVVGTYVISITICMFVMMIWYMMMIFVIKYELLASEFRNLGAAREGNGSVKTVENMTKAQGEKPSRSTKLTKSEAGETSYVKNLVEAIKRLATINGQLDEFEERFSSLFLLQIITSSICICGAIFVLAFRVHDNFFQDAFYIIEIIYCLGDIFAVLYLANEMMLSVDRLSYSLFESNWIVQTQSCKRNIIIMMEYLKQPRSFVVGKLFPMNIETFIAIVKRSYSMFNILGSFKQ</sequence>
<keyword evidence="4 10" id="KW-0812">Transmembrane</keyword>
<keyword evidence="9 10" id="KW-0807">Transducer</keyword>
<keyword evidence="6 10" id="KW-1133">Transmembrane helix</keyword>
<feature type="transmembrane region" description="Helical" evidence="10">
    <location>
        <begin position="278"/>
        <end position="298"/>
    </location>
</feature>
<feature type="transmembrane region" description="Helical" evidence="10">
    <location>
        <begin position="126"/>
        <end position="144"/>
    </location>
</feature>
<keyword evidence="7 10" id="KW-0472">Membrane</keyword>
<comment type="similarity">
    <text evidence="10">Belongs to the insect chemoreceptor superfamily. Heteromeric odorant receptor channel (TC 1.A.69) family.</text>
</comment>
<proteinExistence type="evidence at transcript level"/>
<evidence type="ECO:0000256" key="7">
    <source>
        <dbReference type="ARBA" id="ARBA00023136"/>
    </source>
</evidence>
<protein>
    <recommendedName>
        <fullName evidence="10">Odorant receptor</fullName>
    </recommendedName>
</protein>
<dbReference type="PANTHER" id="PTHR21137:SF35">
    <property type="entry name" value="ODORANT RECEPTOR 19A-RELATED"/>
    <property type="match status" value="1"/>
</dbReference>
<comment type="caution">
    <text evidence="10">Lacks conserved residue(s) required for the propagation of feature annotation.</text>
</comment>
<evidence type="ECO:0000256" key="4">
    <source>
        <dbReference type="ARBA" id="ARBA00022692"/>
    </source>
</evidence>
<keyword evidence="2" id="KW-1003">Cell membrane</keyword>
<dbReference type="GO" id="GO:0004984">
    <property type="term" value="F:olfactory receptor activity"/>
    <property type="evidence" value="ECO:0007669"/>
    <property type="project" value="InterPro"/>
</dbReference>
<evidence type="ECO:0000256" key="6">
    <source>
        <dbReference type="ARBA" id="ARBA00022989"/>
    </source>
</evidence>
<dbReference type="GO" id="GO:0005549">
    <property type="term" value="F:odorant binding"/>
    <property type="evidence" value="ECO:0007669"/>
    <property type="project" value="InterPro"/>
</dbReference>
<comment type="subcellular location">
    <subcellularLocation>
        <location evidence="1 10">Cell membrane</location>
        <topology evidence="1 10">Multi-pass membrane protein</topology>
    </subcellularLocation>
</comment>
<evidence type="ECO:0000313" key="11">
    <source>
        <dbReference type="EMBL" id="QGW45434.1"/>
    </source>
</evidence>
<keyword evidence="5 10" id="KW-0552">Olfaction</keyword>
<dbReference type="GO" id="GO:0007165">
    <property type="term" value="P:signal transduction"/>
    <property type="evidence" value="ECO:0007669"/>
    <property type="project" value="UniProtKB-KW"/>
</dbReference>
<feature type="transmembrane region" description="Helical" evidence="10">
    <location>
        <begin position="65"/>
        <end position="86"/>
    </location>
</feature>
<evidence type="ECO:0000256" key="8">
    <source>
        <dbReference type="ARBA" id="ARBA00023170"/>
    </source>
</evidence>
<feature type="transmembrane region" description="Helical" evidence="10">
    <location>
        <begin position="310"/>
        <end position="329"/>
    </location>
</feature>
<evidence type="ECO:0000256" key="5">
    <source>
        <dbReference type="ARBA" id="ARBA00022725"/>
    </source>
</evidence>
<reference evidence="11" key="1">
    <citation type="submission" date="2018-11" db="EMBL/GenBank/DDBJ databases">
        <authorList>
            <person name="Zhao Y."/>
            <person name="Mu W."/>
            <person name="Zhou C."/>
        </authorList>
    </citation>
    <scope>NUCLEOTIDE SEQUENCE</scope>
</reference>
<feature type="transmembrane region" description="Helical" evidence="10">
    <location>
        <begin position="164"/>
        <end position="191"/>
    </location>
</feature>
<name>A0A6B9C7A3_9DIPT</name>
<dbReference type="EMBL" id="MK249020">
    <property type="protein sequence ID" value="QGW45434.1"/>
    <property type="molecule type" value="mRNA"/>
</dbReference>
<dbReference type="GO" id="GO:0005886">
    <property type="term" value="C:plasma membrane"/>
    <property type="evidence" value="ECO:0007669"/>
    <property type="project" value="UniProtKB-SubCell"/>
</dbReference>
<keyword evidence="8 10" id="KW-0675">Receptor</keyword>